<keyword evidence="3" id="KW-1185">Reference proteome</keyword>
<organism evidence="2 3">
    <name type="scientific">Propionigenium maris DSM 9537</name>
    <dbReference type="NCBI Taxonomy" id="1123000"/>
    <lineage>
        <taxon>Bacteria</taxon>
        <taxon>Fusobacteriati</taxon>
        <taxon>Fusobacteriota</taxon>
        <taxon>Fusobacteriia</taxon>
        <taxon>Fusobacteriales</taxon>
        <taxon>Fusobacteriaceae</taxon>
        <taxon>Propionigenium</taxon>
    </lineage>
</organism>
<sequence>MEEKEVRALIKDEEPLRDTILGKCTFGETVLFYKNISLYFEQFNFNGIHITTPEFFLLSCLSKLGETTYYSLSRQLPYSSKYILNIIKNLEKNNLIEREKAGNKKIIRITSPGMEMFKAVDKERIKFFQKINANGISWKDMVTFYSVMERMNDIFQGKLND</sequence>
<dbReference type="Gene3D" id="1.10.10.10">
    <property type="entry name" value="Winged helix-like DNA-binding domain superfamily/Winged helix DNA-binding domain"/>
    <property type="match status" value="1"/>
</dbReference>
<dbReference type="Pfam" id="PF01047">
    <property type="entry name" value="MarR"/>
    <property type="match status" value="1"/>
</dbReference>
<dbReference type="AlphaFoldDB" id="A0A9W6GIU4"/>
<accession>A0A9W6GIU4</accession>
<dbReference type="InterPro" id="IPR000835">
    <property type="entry name" value="HTH_MarR-typ"/>
</dbReference>
<dbReference type="RefSeq" id="WP_281833173.1">
    <property type="nucleotide sequence ID" value="NZ_BSDY01000002.1"/>
</dbReference>
<name>A0A9W6GIU4_9FUSO</name>
<dbReference type="InterPro" id="IPR036388">
    <property type="entry name" value="WH-like_DNA-bd_sf"/>
</dbReference>
<dbReference type="Proteomes" id="UP001144471">
    <property type="component" value="Unassembled WGS sequence"/>
</dbReference>
<dbReference type="InterPro" id="IPR036390">
    <property type="entry name" value="WH_DNA-bd_sf"/>
</dbReference>
<gene>
    <name evidence="2" type="ORF">PM10SUCC1_04700</name>
</gene>
<proteinExistence type="predicted"/>
<dbReference type="EMBL" id="BSDY01000002">
    <property type="protein sequence ID" value="GLI54955.1"/>
    <property type="molecule type" value="Genomic_DNA"/>
</dbReference>
<feature type="domain" description="HTH marR-type" evidence="1">
    <location>
        <begin position="50"/>
        <end position="101"/>
    </location>
</feature>
<evidence type="ECO:0000313" key="2">
    <source>
        <dbReference type="EMBL" id="GLI54955.1"/>
    </source>
</evidence>
<evidence type="ECO:0000313" key="3">
    <source>
        <dbReference type="Proteomes" id="UP001144471"/>
    </source>
</evidence>
<dbReference type="GO" id="GO:0003700">
    <property type="term" value="F:DNA-binding transcription factor activity"/>
    <property type="evidence" value="ECO:0007669"/>
    <property type="project" value="InterPro"/>
</dbReference>
<dbReference type="SUPFAM" id="SSF46785">
    <property type="entry name" value="Winged helix' DNA-binding domain"/>
    <property type="match status" value="1"/>
</dbReference>
<reference evidence="2" key="1">
    <citation type="submission" date="2022-12" db="EMBL/GenBank/DDBJ databases">
        <title>Reference genome sequencing for broad-spectrum identification of bacterial and archaeal isolates by mass spectrometry.</title>
        <authorList>
            <person name="Sekiguchi Y."/>
            <person name="Tourlousse D.M."/>
        </authorList>
    </citation>
    <scope>NUCLEOTIDE SEQUENCE</scope>
    <source>
        <strain evidence="2">10succ1</strain>
    </source>
</reference>
<protein>
    <recommendedName>
        <fullName evidence="1">HTH marR-type domain-containing protein</fullName>
    </recommendedName>
</protein>
<comment type="caution">
    <text evidence="2">The sequence shown here is derived from an EMBL/GenBank/DDBJ whole genome shotgun (WGS) entry which is preliminary data.</text>
</comment>
<evidence type="ECO:0000259" key="1">
    <source>
        <dbReference type="Pfam" id="PF01047"/>
    </source>
</evidence>